<dbReference type="AlphaFoldDB" id="A0A9P6EV45"/>
<keyword evidence="1" id="KW-0175">Coiled coil</keyword>
<name>A0A9P6EV45_9FUNG</name>
<feature type="coiled-coil region" evidence="1">
    <location>
        <begin position="104"/>
        <end position="138"/>
    </location>
</feature>
<sequence length="177" mass="19055">MLLIFPTPPLSKPINKTTAHSTGPTAIADAEKAEVVNIELSDDEVDNPRLTPMYAATEASDRSSSTHPSGSISLTQNLSSVVGSLSQALGSFSGNGAGPSTLDRDYFINRIEQLERKLDQKEHKLEQQNELIAQQKDIICELKVKLIHAGVSCSTPERRAHVRSNLLTGLSMSTSSG</sequence>
<reference evidence="2" key="1">
    <citation type="journal article" date="2020" name="Fungal Divers.">
        <title>Resolving the Mortierellaceae phylogeny through synthesis of multi-gene phylogenetics and phylogenomics.</title>
        <authorList>
            <person name="Vandepol N."/>
            <person name="Liber J."/>
            <person name="Desiro A."/>
            <person name="Na H."/>
            <person name="Kennedy M."/>
            <person name="Barry K."/>
            <person name="Grigoriev I.V."/>
            <person name="Miller A.N."/>
            <person name="O'Donnell K."/>
            <person name="Stajich J.E."/>
            <person name="Bonito G."/>
        </authorList>
    </citation>
    <scope>NUCLEOTIDE SEQUENCE</scope>
    <source>
        <strain evidence="2">NRRL 2591</strain>
    </source>
</reference>
<organism evidence="2 3">
    <name type="scientific">Mortierella hygrophila</name>
    <dbReference type="NCBI Taxonomy" id="979708"/>
    <lineage>
        <taxon>Eukaryota</taxon>
        <taxon>Fungi</taxon>
        <taxon>Fungi incertae sedis</taxon>
        <taxon>Mucoromycota</taxon>
        <taxon>Mortierellomycotina</taxon>
        <taxon>Mortierellomycetes</taxon>
        <taxon>Mortierellales</taxon>
        <taxon>Mortierellaceae</taxon>
        <taxon>Mortierella</taxon>
    </lineage>
</organism>
<proteinExistence type="predicted"/>
<keyword evidence="3" id="KW-1185">Reference proteome</keyword>
<evidence type="ECO:0000313" key="2">
    <source>
        <dbReference type="EMBL" id="KAF9535991.1"/>
    </source>
</evidence>
<evidence type="ECO:0000256" key="1">
    <source>
        <dbReference type="SAM" id="Coils"/>
    </source>
</evidence>
<evidence type="ECO:0000313" key="3">
    <source>
        <dbReference type="Proteomes" id="UP000723463"/>
    </source>
</evidence>
<accession>A0A9P6EV45</accession>
<protein>
    <submittedName>
        <fullName evidence="2">Uncharacterized protein</fullName>
    </submittedName>
</protein>
<gene>
    <name evidence="2" type="ORF">EC957_000995</name>
</gene>
<comment type="caution">
    <text evidence="2">The sequence shown here is derived from an EMBL/GenBank/DDBJ whole genome shotgun (WGS) entry which is preliminary data.</text>
</comment>
<dbReference type="Proteomes" id="UP000723463">
    <property type="component" value="Unassembled WGS sequence"/>
</dbReference>
<dbReference type="EMBL" id="JAAAXW010001163">
    <property type="protein sequence ID" value="KAF9535991.1"/>
    <property type="molecule type" value="Genomic_DNA"/>
</dbReference>